<feature type="transmembrane region" description="Helical" evidence="1">
    <location>
        <begin position="13"/>
        <end position="34"/>
    </location>
</feature>
<dbReference type="InterPro" id="IPR005133">
    <property type="entry name" value="PhaG_MnhG_YufB"/>
</dbReference>
<dbReference type="PANTHER" id="PTHR34703:SF1">
    <property type="entry name" value="ANTIPORTER SUBUNIT MNHG2-RELATED"/>
    <property type="match status" value="1"/>
</dbReference>
<accession>A0A4S2HH34</accession>
<evidence type="ECO:0000256" key="1">
    <source>
        <dbReference type="SAM" id="Phobius"/>
    </source>
</evidence>
<dbReference type="Pfam" id="PF03334">
    <property type="entry name" value="PhaG_MnhG_YufB"/>
    <property type="match status" value="1"/>
</dbReference>
<sequence>MDLMQFIDLALDIVSIAALVSGMVFVLAGSIGVLRLPDFYTRMHAAGVTDTLGAELIMIGLILQAGWSALSLKLALIGVFIFLTSPTASHAVANAAYRAGLKPHLKRFAPGREEEAEPTETRP</sequence>
<protein>
    <submittedName>
        <fullName evidence="2">Monovalent cation/H(+) antiporter subunit G</fullName>
    </submittedName>
</protein>
<gene>
    <name evidence="2" type="ORF">E5162_01115</name>
</gene>
<dbReference type="NCBIfam" id="TIGR01300">
    <property type="entry name" value="CPA3_mnhG_phaG"/>
    <property type="match status" value="1"/>
</dbReference>
<organism evidence="2 3">
    <name type="scientific">Marinicauda pacifica</name>
    <dbReference type="NCBI Taxonomy" id="1133559"/>
    <lineage>
        <taxon>Bacteria</taxon>
        <taxon>Pseudomonadati</taxon>
        <taxon>Pseudomonadota</taxon>
        <taxon>Alphaproteobacteria</taxon>
        <taxon>Maricaulales</taxon>
        <taxon>Maricaulaceae</taxon>
        <taxon>Marinicauda</taxon>
    </lineage>
</organism>
<reference evidence="2 3" key="1">
    <citation type="journal article" date="2013" name="Int. J. Syst. Evol. Microbiol.">
        <title>Marinicauda pacifica gen. nov., sp. nov., a prosthecate alphaproteobacterium of the family Hyphomonadaceae isolated from deep seawater.</title>
        <authorList>
            <person name="Zhang X.Y."/>
            <person name="Li G.W."/>
            <person name="Wang C.S."/>
            <person name="Zhang Y.J."/>
            <person name="Xu X.W."/>
            <person name="Li H."/>
            <person name="Liu A."/>
            <person name="Liu C."/>
            <person name="Xie B.B."/>
            <person name="Qin Q.L."/>
            <person name="Xu Z."/>
            <person name="Chen X.L."/>
            <person name="Zhou B.C."/>
            <person name="Zhang Y.Z."/>
        </authorList>
    </citation>
    <scope>NUCLEOTIDE SEQUENCE [LARGE SCALE GENOMIC DNA]</scope>
    <source>
        <strain evidence="2 3">P-1 km-3</strain>
    </source>
</reference>
<keyword evidence="1" id="KW-1133">Transmembrane helix</keyword>
<dbReference type="OrthoDB" id="4427992at2"/>
<keyword evidence="1" id="KW-0472">Membrane</keyword>
<dbReference type="AlphaFoldDB" id="A0A4S2HH34"/>
<dbReference type="PANTHER" id="PTHR34703">
    <property type="entry name" value="ANTIPORTER SUBUNIT MNHG2-RELATED"/>
    <property type="match status" value="1"/>
</dbReference>
<evidence type="ECO:0000313" key="3">
    <source>
        <dbReference type="Proteomes" id="UP000305451"/>
    </source>
</evidence>
<keyword evidence="1" id="KW-0812">Transmembrane</keyword>
<evidence type="ECO:0000313" key="2">
    <source>
        <dbReference type="EMBL" id="TGY94912.1"/>
    </source>
</evidence>
<proteinExistence type="predicted"/>
<name>A0A4S2HH34_9PROT</name>
<dbReference type="GO" id="GO:0015385">
    <property type="term" value="F:sodium:proton antiporter activity"/>
    <property type="evidence" value="ECO:0007669"/>
    <property type="project" value="TreeGrafter"/>
</dbReference>
<dbReference type="EMBL" id="SRXV01000001">
    <property type="protein sequence ID" value="TGY94912.1"/>
    <property type="molecule type" value="Genomic_DNA"/>
</dbReference>
<comment type="caution">
    <text evidence="2">The sequence shown here is derived from an EMBL/GenBank/DDBJ whole genome shotgun (WGS) entry which is preliminary data.</text>
</comment>
<keyword evidence="3" id="KW-1185">Reference proteome</keyword>
<dbReference type="Proteomes" id="UP000305451">
    <property type="component" value="Unassembled WGS sequence"/>
</dbReference>